<dbReference type="PANTHER" id="PTHR18964">
    <property type="entry name" value="ROK (REPRESSOR, ORF, KINASE) FAMILY"/>
    <property type="match status" value="1"/>
</dbReference>
<comment type="caution">
    <text evidence="2">The sequence shown here is derived from an EMBL/GenBank/DDBJ whole genome shotgun (WGS) entry which is preliminary data.</text>
</comment>
<sequence>MTRTTELLRVAHAHPGVTRADAARHLGIGTGATTELVARLTQASLLAEVPAARSGTRGRPTTALVAHPSGPLVLAVAISHRAWRIDVVELGGHTVASADAPHTGRSWPDVVAGVTAGIAQLRSRYGDRLRALGVSAPGPVTAEFRLDATTSGWHDVDLHDLWPDAPLLTAGNDASLAATAESARGAAAGASVALHLLIEYGLGGAVVDQGRLVIGAHGASGEFGHMPFGDPAVLCPCGARGCWGTAVDGTALARHLGQPPQPDPVAYAKGVIASPAPAERAAVAMAAAALGRGIAGLVNGLDADLVTLGSIAADLLAAAPAELESAYHSGLMAIRRDSPPPLVPAALGPDGPIAGAAEAAWFHLLDHLG</sequence>
<organism evidence="2 3">
    <name type="scientific">Paractinoplanes pyxinae</name>
    <dbReference type="NCBI Taxonomy" id="2997416"/>
    <lineage>
        <taxon>Bacteria</taxon>
        <taxon>Bacillati</taxon>
        <taxon>Actinomycetota</taxon>
        <taxon>Actinomycetes</taxon>
        <taxon>Micromonosporales</taxon>
        <taxon>Micromonosporaceae</taxon>
        <taxon>Paractinoplanes</taxon>
    </lineage>
</organism>
<dbReference type="InterPro" id="IPR043129">
    <property type="entry name" value="ATPase_NBD"/>
</dbReference>
<dbReference type="SUPFAM" id="SSF46785">
    <property type="entry name" value="Winged helix' DNA-binding domain"/>
    <property type="match status" value="1"/>
</dbReference>
<dbReference type="InterPro" id="IPR036390">
    <property type="entry name" value="WH_DNA-bd_sf"/>
</dbReference>
<evidence type="ECO:0000313" key="2">
    <source>
        <dbReference type="EMBL" id="MCY1142653.1"/>
    </source>
</evidence>
<gene>
    <name evidence="2" type="ORF">OWR29_32050</name>
</gene>
<dbReference type="InterPro" id="IPR000600">
    <property type="entry name" value="ROK"/>
</dbReference>
<keyword evidence="3" id="KW-1185">Reference proteome</keyword>
<dbReference type="Pfam" id="PF00480">
    <property type="entry name" value="ROK"/>
    <property type="match status" value="1"/>
</dbReference>
<dbReference type="InterPro" id="IPR049874">
    <property type="entry name" value="ROK_cs"/>
</dbReference>
<dbReference type="SUPFAM" id="SSF53067">
    <property type="entry name" value="Actin-like ATPase domain"/>
    <property type="match status" value="1"/>
</dbReference>
<protein>
    <submittedName>
        <fullName evidence="2">ROK family protein</fullName>
    </submittedName>
</protein>
<dbReference type="PANTHER" id="PTHR18964:SF149">
    <property type="entry name" value="BIFUNCTIONAL UDP-N-ACETYLGLUCOSAMINE 2-EPIMERASE_N-ACETYLMANNOSAMINE KINASE"/>
    <property type="match status" value="1"/>
</dbReference>
<dbReference type="EMBL" id="JAPNTZ010000012">
    <property type="protein sequence ID" value="MCY1142653.1"/>
    <property type="molecule type" value="Genomic_DNA"/>
</dbReference>
<reference evidence="2" key="1">
    <citation type="submission" date="2022-11" db="EMBL/GenBank/DDBJ databases">
        <authorList>
            <person name="Somphong A."/>
            <person name="Phongsopitanun W."/>
        </authorList>
    </citation>
    <scope>NUCLEOTIDE SEQUENCE</scope>
    <source>
        <strain evidence="2">Pm04-4</strain>
    </source>
</reference>
<dbReference type="RefSeq" id="WP_267567111.1">
    <property type="nucleotide sequence ID" value="NZ_JAPNTZ010000012.1"/>
</dbReference>
<accession>A0ABT4B822</accession>
<comment type="similarity">
    <text evidence="1">Belongs to the ROK (NagC/XylR) family.</text>
</comment>
<evidence type="ECO:0000256" key="1">
    <source>
        <dbReference type="ARBA" id="ARBA00006479"/>
    </source>
</evidence>
<evidence type="ECO:0000313" key="3">
    <source>
        <dbReference type="Proteomes" id="UP001151002"/>
    </source>
</evidence>
<dbReference type="Gene3D" id="3.30.420.40">
    <property type="match status" value="2"/>
</dbReference>
<dbReference type="InterPro" id="IPR036388">
    <property type="entry name" value="WH-like_DNA-bd_sf"/>
</dbReference>
<name>A0ABT4B822_9ACTN</name>
<dbReference type="Gene3D" id="1.10.10.10">
    <property type="entry name" value="Winged helix-like DNA-binding domain superfamily/Winged helix DNA-binding domain"/>
    <property type="match status" value="1"/>
</dbReference>
<dbReference type="Proteomes" id="UP001151002">
    <property type="component" value="Unassembled WGS sequence"/>
</dbReference>
<proteinExistence type="inferred from homology"/>
<dbReference type="PROSITE" id="PS01125">
    <property type="entry name" value="ROK"/>
    <property type="match status" value="1"/>
</dbReference>